<name>A0A4U5VP95_COLLU</name>
<feature type="compositionally biased region" description="Pro residues" evidence="1">
    <location>
        <begin position="202"/>
        <end position="221"/>
    </location>
</feature>
<feature type="compositionally biased region" description="Polar residues" evidence="1">
    <location>
        <begin position="141"/>
        <end position="152"/>
    </location>
</feature>
<dbReference type="Proteomes" id="UP000298787">
    <property type="component" value="Chromosome 22"/>
</dbReference>
<proteinExistence type="predicted"/>
<feature type="compositionally biased region" description="Low complexity" evidence="1">
    <location>
        <begin position="222"/>
        <end position="236"/>
    </location>
</feature>
<dbReference type="AlphaFoldDB" id="A0A4U5VP95"/>
<feature type="region of interest" description="Disordered" evidence="1">
    <location>
        <begin position="104"/>
        <end position="260"/>
    </location>
</feature>
<feature type="compositionally biased region" description="Low complexity" evidence="1">
    <location>
        <begin position="153"/>
        <end position="168"/>
    </location>
</feature>
<dbReference type="EMBL" id="CM014099">
    <property type="protein sequence ID" value="TKS90384.1"/>
    <property type="molecule type" value="Genomic_DNA"/>
</dbReference>
<feature type="compositionally biased region" description="Basic residues" evidence="1">
    <location>
        <begin position="250"/>
        <end position="260"/>
    </location>
</feature>
<sequence length="260" mass="28858">MLRIYGGADGGFVVLLVLERCSVSSLWVQSVRVDDERRKQAVHPAGSCRTRPGTGSGRTAEEGGVSEGRGLSQTTKFPLQQHGNNTDTRLHPETEHEVYNMWTSAGPPIVPERPTTTKTQTHQDQDPPSSLRDPLSSLRDTPSSLRDTPSSLRDTPSSLRDPPSSLRDTPSSLRDTPSSLRDPPPPRPTTTKTKTHHHQDPDPPPPRSRPPIVPERPPIVPERPTIVPERPTTTKTPTHHHQDQDLPRPRPTKTKTHHRP</sequence>
<evidence type="ECO:0000313" key="2">
    <source>
        <dbReference type="EMBL" id="TKS90384.1"/>
    </source>
</evidence>
<gene>
    <name evidence="2" type="ORF">D9C73_024516</name>
</gene>
<evidence type="ECO:0000313" key="3">
    <source>
        <dbReference type="Proteomes" id="UP000298787"/>
    </source>
</evidence>
<organism evidence="2 3">
    <name type="scientific">Collichthys lucidus</name>
    <name type="common">Big head croaker</name>
    <name type="synonym">Sciaena lucida</name>
    <dbReference type="NCBI Taxonomy" id="240159"/>
    <lineage>
        <taxon>Eukaryota</taxon>
        <taxon>Metazoa</taxon>
        <taxon>Chordata</taxon>
        <taxon>Craniata</taxon>
        <taxon>Vertebrata</taxon>
        <taxon>Euteleostomi</taxon>
        <taxon>Actinopterygii</taxon>
        <taxon>Neopterygii</taxon>
        <taxon>Teleostei</taxon>
        <taxon>Neoteleostei</taxon>
        <taxon>Acanthomorphata</taxon>
        <taxon>Eupercaria</taxon>
        <taxon>Sciaenidae</taxon>
        <taxon>Collichthys</taxon>
    </lineage>
</organism>
<reference evidence="2 3" key="1">
    <citation type="submission" date="2019-01" db="EMBL/GenBank/DDBJ databases">
        <title>Genome Assembly of Collichthys lucidus.</title>
        <authorList>
            <person name="Cai M."/>
            <person name="Xiao S."/>
        </authorList>
    </citation>
    <scope>NUCLEOTIDE SEQUENCE [LARGE SCALE GENOMIC DNA]</scope>
    <source>
        <strain evidence="2">JT15FE1705JMU</strain>
        <tissue evidence="2">Muscle</tissue>
    </source>
</reference>
<accession>A0A4U5VP95</accession>
<feature type="compositionally biased region" description="Low complexity" evidence="1">
    <location>
        <begin position="114"/>
        <end position="140"/>
    </location>
</feature>
<feature type="region of interest" description="Disordered" evidence="1">
    <location>
        <begin position="41"/>
        <end position="91"/>
    </location>
</feature>
<feature type="compositionally biased region" description="Polar residues" evidence="1">
    <location>
        <begin position="71"/>
        <end position="87"/>
    </location>
</feature>
<keyword evidence="3" id="KW-1185">Reference proteome</keyword>
<evidence type="ECO:0000256" key="1">
    <source>
        <dbReference type="SAM" id="MobiDB-lite"/>
    </source>
</evidence>
<protein>
    <submittedName>
        <fullName evidence="2">Uncharacterized protein</fullName>
    </submittedName>
</protein>